<dbReference type="GO" id="GO:0005524">
    <property type="term" value="F:ATP binding"/>
    <property type="evidence" value="ECO:0007669"/>
    <property type="project" value="UniProtKB-UniRule"/>
</dbReference>
<dbReference type="Proteomes" id="UP000813427">
    <property type="component" value="Unassembled WGS sequence"/>
</dbReference>
<evidence type="ECO:0000256" key="1">
    <source>
        <dbReference type="PROSITE-ProRule" id="PRU10141"/>
    </source>
</evidence>
<dbReference type="Pfam" id="PF13095">
    <property type="entry name" value="FTA2"/>
    <property type="match status" value="1"/>
</dbReference>
<evidence type="ECO:0000256" key="2">
    <source>
        <dbReference type="SAM" id="MobiDB-lite"/>
    </source>
</evidence>
<keyword evidence="1" id="KW-0547">Nucleotide-binding</keyword>
<dbReference type="OrthoDB" id="3432781at2759"/>
<dbReference type="InterPro" id="IPR025213">
    <property type="entry name" value="Sim4_Fta2"/>
</dbReference>
<keyword evidence="4" id="KW-1185">Reference proteome</keyword>
<gene>
    <name evidence="3" type="ORF">BKA59DRAFT_505779</name>
</gene>
<comment type="caution">
    <text evidence="3">The sequence shown here is derived from an EMBL/GenBank/DDBJ whole genome shotgun (WGS) entry which is preliminary data.</text>
</comment>
<proteinExistence type="predicted"/>
<evidence type="ECO:0000313" key="3">
    <source>
        <dbReference type="EMBL" id="KAH7262756.1"/>
    </source>
</evidence>
<dbReference type="InterPro" id="IPR017441">
    <property type="entry name" value="Protein_kinase_ATP_BS"/>
</dbReference>
<dbReference type="AlphaFoldDB" id="A0A8K0SD95"/>
<feature type="region of interest" description="Disordered" evidence="2">
    <location>
        <begin position="356"/>
        <end position="396"/>
    </location>
</feature>
<feature type="compositionally biased region" description="Basic residues" evidence="2">
    <location>
        <begin position="367"/>
        <end position="386"/>
    </location>
</feature>
<feature type="binding site" evidence="1">
    <location>
        <position position="54"/>
    </location>
    <ligand>
        <name>ATP</name>
        <dbReference type="ChEBI" id="CHEBI:30616"/>
    </ligand>
</feature>
<keyword evidence="1" id="KW-0067">ATP-binding</keyword>
<protein>
    <recommendedName>
        <fullName evidence="5">Protein kinase domain-containing protein</fullName>
    </recommendedName>
</protein>
<sequence length="396" mass="45486">MPKLEPLPPCPGPKLEAFTDDITKHDFKIIDEVGAGCHSNVLKVELDGKLYAIKLFNHIGTQAFYYNPGGFFCKQRPYNEEWEPLKPSDGVPQNVIDSLLLDSTSFYSECRVFGRLKEVGREDLAIKVYGYIRLDMQDKKVRQPFVDYYNTFKSDFGDAASGENAEEFEEFYVRNMVHGWDYDEPAFGIIKEWIPGPPKVLSEKALGQRFANQLPQLLRNLRNIHKSGIIIQDLKNCQYIDGHLADFSHAWTIPHTYGPEGGVRPRWMFESMAAWDLKCFQDMMDEERGRNEDLGLDVKMPNVTAWRNSEVLGRLRPRAQTYGPFLPFLAYDLYETELRTHDPPFDPGLFDWRAVQKKPSKESAGRVTKRKATTGRGKKRKAKRSKKMEGKDVGGE</sequence>
<accession>A0A8K0SD95</accession>
<reference evidence="3" key="1">
    <citation type="journal article" date="2021" name="Nat. Commun.">
        <title>Genetic determinants of endophytism in the Arabidopsis root mycobiome.</title>
        <authorList>
            <person name="Mesny F."/>
            <person name="Miyauchi S."/>
            <person name="Thiergart T."/>
            <person name="Pickel B."/>
            <person name="Atanasova L."/>
            <person name="Karlsson M."/>
            <person name="Huettel B."/>
            <person name="Barry K.W."/>
            <person name="Haridas S."/>
            <person name="Chen C."/>
            <person name="Bauer D."/>
            <person name="Andreopoulos W."/>
            <person name="Pangilinan J."/>
            <person name="LaButti K."/>
            <person name="Riley R."/>
            <person name="Lipzen A."/>
            <person name="Clum A."/>
            <person name="Drula E."/>
            <person name="Henrissat B."/>
            <person name="Kohler A."/>
            <person name="Grigoriev I.V."/>
            <person name="Martin F.M."/>
            <person name="Hacquard S."/>
        </authorList>
    </citation>
    <scope>NUCLEOTIDE SEQUENCE</scope>
    <source>
        <strain evidence="3">MPI-SDFR-AT-0068</strain>
    </source>
</reference>
<evidence type="ECO:0000313" key="4">
    <source>
        <dbReference type="Proteomes" id="UP000813427"/>
    </source>
</evidence>
<dbReference type="PROSITE" id="PS00107">
    <property type="entry name" value="PROTEIN_KINASE_ATP"/>
    <property type="match status" value="1"/>
</dbReference>
<dbReference type="EMBL" id="JAGPXF010000001">
    <property type="protein sequence ID" value="KAH7262756.1"/>
    <property type="molecule type" value="Genomic_DNA"/>
</dbReference>
<name>A0A8K0SD95_9HYPO</name>
<feature type="compositionally biased region" description="Basic and acidic residues" evidence="2">
    <location>
        <begin position="387"/>
        <end position="396"/>
    </location>
</feature>
<organism evidence="3 4">
    <name type="scientific">Fusarium tricinctum</name>
    <dbReference type="NCBI Taxonomy" id="61284"/>
    <lineage>
        <taxon>Eukaryota</taxon>
        <taxon>Fungi</taxon>
        <taxon>Dikarya</taxon>
        <taxon>Ascomycota</taxon>
        <taxon>Pezizomycotina</taxon>
        <taxon>Sordariomycetes</taxon>
        <taxon>Hypocreomycetidae</taxon>
        <taxon>Hypocreales</taxon>
        <taxon>Nectriaceae</taxon>
        <taxon>Fusarium</taxon>
        <taxon>Fusarium tricinctum species complex</taxon>
    </lineage>
</organism>
<evidence type="ECO:0008006" key="5">
    <source>
        <dbReference type="Google" id="ProtNLM"/>
    </source>
</evidence>